<dbReference type="Proteomes" id="UP000694941">
    <property type="component" value="Unplaced"/>
</dbReference>
<dbReference type="SMART" id="SM00292">
    <property type="entry name" value="BRCT"/>
    <property type="match status" value="1"/>
</dbReference>
<sequence>MASKDIRSFFVPRYGSKQPPQSTKSENKLAKKCDASQEAKFKKQKENGCNKKKKRACIIESDSDEDPLPIKLSKHEKKRDQEKVDEMETVNSDSSSKHLKETRPTNSKTNRTSQKQDPSKLKPISVDDFFGDVPVKRSPKKYISSKPKVEYSVEQKEPSKEIHDDEDFKCTLKQLDEEKLDKQCNVKEPSRRISPRKIEKSEANKTSPNKDPSRRASPRKIEKPEANKTSPNKDPSRRASPRKIEKPEANKTSSSLAGKLSSRVKGEEKYSPSKKKCHSHFNTLVHRTPSVEIEEEEEDVKSSPSKRKSETPSKEVNGTAVSTSHKNQVSHIPKKSPSKSSVEINKSRQFKSPKKEGSENSPTQEKTPEEKKREKILNYKRFREREGPRALGSKLIPEGEDGCFSGLTFVSTGVLESLERDQVKELIEKYGGKLTQSVSKKTSYLLIGRDAGPAKLEKAENLGTKQINEDEFLELIKTLPGQKTLKSPVKHSRTPVKSSLKDTSRNLESAGNPEMRKRKSEEHYSPPDQPCKKYKQEETVDKIKGEDHKMWVDKHKPTSTKQIIGQQGEKSNVKKLTKWLMNWYKNHSSGKKPPPPPRWGGAGDDGSFFKAALLSGPPGIGKTTSAQLVCQEAGFQYVELNASDTRSKKNLDEEISQLLSNKSLGNYFS</sequence>
<evidence type="ECO:0000256" key="2">
    <source>
        <dbReference type="SAM" id="MobiDB-lite"/>
    </source>
</evidence>
<dbReference type="InterPro" id="IPR003959">
    <property type="entry name" value="ATPase_AAA_core"/>
</dbReference>
<evidence type="ECO:0000313" key="4">
    <source>
        <dbReference type="Proteomes" id="UP000694941"/>
    </source>
</evidence>
<feature type="compositionally biased region" description="Basic and acidic residues" evidence="2">
    <location>
        <begin position="366"/>
        <end position="384"/>
    </location>
</feature>
<feature type="region of interest" description="Disordered" evidence="2">
    <location>
        <begin position="585"/>
        <end position="604"/>
    </location>
</feature>
<feature type="compositionally biased region" description="Polar residues" evidence="2">
    <location>
        <begin position="314"/>
        <end position="330"/>
    </location>
</feature>
<dbReference type="PANTHER" id="PTHR23389">
    <property type="entry name" value="CHROMOSOME TRANSMISSION FIDELITY FACTOR 18"/>
    <property type="match status" value="1"/>
</dbReference>
<dbReference type="Gene3D" id="3.40.50.10190">
    <property type="entry name" value="BRCT domain"/>
    <property type="match status" value="1"/>
</dbReference>
<accession>A0ABM1BWU0</accession>
<evidence type="ECO:0000313" key="5">
    <source>
        <dbReference type="RefSeq" id="XP_013790189.1"/>
    </source>
</evidence>
<reference evidence="5" key="1">
    <citation type="submission" date="2025-08" db="UniProtKB">
        <authorList>
            <consortium name="RefSeq"/>
        </authorList>
    </citation>
    <scope>IDENTIFICATION</scope>
    <source>
        <tissue evidence="5">Muscle</tissue>
    </source>
</reference>
<name>A0ABM1BWU0_LIMPO</name>
<keyword evidence="1" id="KW-0235">DNA replication</keyword>
<dbReference type="Gene3D" id="3.40.50.300">
    <property type="entry name" value="P-loop containing nucleotide triphosphate hydrolases"/>
    <property type="match status" value="1"/>
</dbReference>
<feature type="compositionally biased region" description="Polar residues" evidence="2">
    <location>
        <begin position="104"/>
        <end position="116"/>
    </location>
</feature>
<organism evidence="4 5">
    <name type="scientific">Limulus polyphemus</name>
    <name type="common">Atlantic horseshoe crab</name>
    <dbReference type="NCBI Taxonomy" id="6850"/>
    <lineage>
        <taxon>Eukaryota</taxon>
        <taxon>Metazoa</taxon>
        <taxon>Ecdysozoa</taxon>
        <taxon>Arthropoda</taxon>
        <taxon>Chelicerata</taxon>
        <taxon>Merostomata</taxon>
        <taxon>Xiphosura</taxon>
        <taxon>Limulidae</taxon>
        <taxon>Limulus</taxon>
    </lineage>
</organism>
<keyword evidence="4" id="KW-1185">Reference proteome</keyword>
<dbReference type="Pfam" id="PF00004">
    <property type="entry name" value="AAA"/>
    <property type="match status" value="1"/>
</dbReference>
<dbReference type="PANTHER" id="PTHR23389:SF6">
    <property type="entry name" value="REPLICATION FACTOR C SUBUNIT 1"/>
    <property type="match status" value="1"/>
</dbReference>
<evidence type="ECO:0000256" key="1">
    <source>
        <dbReference type="ARBA" id="ARBA00022705"/>
    </source>
</evidence>
<dbReference type="SUPFAM" id="SSF52540">
    <property type="entry name" value="P-loop containing nucleoside triphosphate hydrolases"/>
    <property type="match status" value="1"/>
</dbReference>
<feature type="region of interest" description="Disordered" evidence="2">
    <location>
        <begin position="483"/>
        <end position="538"/>
    </location>
</feature>
<dbReference type="PROSITE" id="PS50172">
    <property type="entry name" value="BRCT"/>
    <property type="match status" value="1"/>
</dbReference>
<dbReference type="SUPFAM" id="SSF52113">
    <property type="entry name" value="BRCT domain"/>
    <property type="match status" value="1"/>
</dbReference>
<evidence type="ECO:0000259" key="3">
    <source>
        <dbReference type="PROSITE" id="PS50172"/>
    </source>
</evidence>
<dbReference type="InterPro" id="IPR027417">
    <property type="entry name" value="P-loop_NTPase"/>
</dbReference>
<dbReference type="Pfam" id="PF00533">
    <property type="entry name" value="BRCT"/>
    <property type="match status" value="1"/>
</dbReference>
<dbReference type="InterPro" id="IPR001357">
    <property type="entry name" value="BRCT_dom"/>
</dbReference>
<feature type="compositionally biased region" description="Basic and acidic residues" evidence="2">
    <location>
        <begin position="147"/>
        <end position="203"/>
    </location>
</feature>
<feature type="domain" description="BRCT" evidence="3">
    <location>
        <begin position="399"/>
        <end position="477"/>
    </location>
</feature>
<feature type="non-terminal residue" evidence="5">
    <location>
        <position position="669"/>
    </location>
</feature>
<gene>
    <name evidence="5" type="primary">LOC106474050</name>
</gene>
<feature type="compositionally biased region" description="Basic and acidic residues" evidence="2">
    <location>
        <begin position="519"/>
        <end position="538"/>
    </location>
</feature>
<dbReference type="InterPro" id="IPR036420">
    <property type="entry name" value="BRCT_dom_sf"/>
</dbReference>
<dbReference type="RefSeq" id="XP_013790189.1">
    <property type="nucleotide sequence ID" value="XM_013934735.1"/>
</dbReference>
<feature type="region of interest" description="Disordered" evidence="2">
    <location>
        <begin position="1"/>
        <end position="384"/>
    </location>
</feature>
<feature type="compositionally biased region" description="Basic and acidic residues" evidence="2">
    <location>
        <begin position="234"/>
        <end position="249"/>
    </location>
</feature>
<protein>
    <submittedName>
        <fullName evidence="5">Replication factor C subunit 1-like</fullName>
    </submittedName>
</protein>
<dbReference type="CDD" id="cd17752">
    <property type="entry name" value="BRCT_RFC1"/>
    <property type="match status" value="1"/>
</dbReference>
<feature type="compositionally biased region" description="Basic and acidic residues" evidence="2">
    <location>
        <begin position="211"/>
        <end position="226"/>
    </location>
</feature>
<feature type="compositionally biased region" description="Basic and acidic residues" evidence="2">
    <location>
        <begin position="25"/>
        <end position="49"/>
    </location>
</feature>
<proteinExistence type="predicted"/>
<dbReference type="GeneID" id="106474050"/>